<keyword evidence="2" id="KW-1185">Reference proteome</keyword>
<accession>A0ABR1NMI6</accession>
<organism evidence="1 2">
    <name type="scientific">Diaporthe eres</name>
    <name type="common">Phomopsis oblonga</name>
    <dbReference type="NCBI Taxonomy" id="83184"/>
    <lineage>
        <taxon>Eukaryota</taxon>
        <taxon>Fungi</taxon>
        <taxon>Dikarya</taxon>
        <taxon>Ascomycota</taxon>
        <taxon>Pezizomycotina</taxon>
        <taxon>Sordariomycetes</taxon>
        <taxon>Sordariomycetidae</taxon>
        <taxon>Diaporthales</taxon>
        <taxon>Diaporthaceae</taxon>
        <taxon>Diaporthe</taxon>
        <taxon>Diaporthe eres species complex</taxon>
    </lineage>
</organism>
<comment type="caution">
    <text evidence="1">The sequence shown here is derived from an EMBL/GenBank/DDBJ whole genome shotgun (WGS) entry which is preliminary data.</text>
</comment>
<evidence type="ECO:0000313" key="2">
    <source>
        <dbReference type="Proteomes" id="UP001430848"/>
    </source>
</evidence>
<dbReference type="EMBL" id="JAKNSF020000203">
    <property type="protein sequence ID" value="KAK7707285.1"/>
    <property type="molecule type" value="Genomic_DNA"/>
</dbReference>
<gene>
    <name evidence="1" type="ORF">SLS63_013770</name>
</gene>
<dbReference type="Proteomes" id="UP001430848">
    <property type="component" value="Unassembled WGS sequence"/>
</dbReference>
<protein>
    <submittedName>
        <fullName evidence="1">Uncharacterized protein</fullName>
    </submittedName>
</protein>
<evidence type="ECO:0000313" key="1">
    <source>
        <dbReference type="EMBL" id="KAK7707285.1"/>
    </source>
</evidence>
<reference evidence="1 2" key="1">
    <citation type="submission" date="2024-02" db="EMBL/GenBank/DDBJ databases">
        <title>De novo assembly and annotation of 12 fungi associated with fruit tree decline syndrome in Ontario, Canada.</title>
        <authorList>
            <person name="Sulman M."/>
            <person name="Ellouze W."/>
            <person name="Ilyukhin E."/>
        </authorList>
    </citation>
    <scope>NUCLEOTIDE SEQUENCE [LARGE SCALE GENOMIC DNA]</scope>
    <source>
        <strain evidence="1 2">M169</strain>
    </source>
</reference>
<proteinExistence type="predicted"/>
<sequence>MALDQVRECRLGREAHTRFRHGRHLLSITTAPADRICILMDTAIGTATATVNETERLETDHLWSAEAMSTHTFQAIANVNENGSASARGIVTEIETVHRATVVTVADPPLVEGYLTETGSTQETADSVTAFPEPAVGRARGTEASINLEKGPTEGIDLKNVGCQLDRGVLSRRKVHKRSTGRALLEQCSRCRSRE</sequence>
<name>A0ABR1NMI6_DIAER</name>